<evidence type="ECO:0000313" key="4">
    <source>
        <dbReference type="Proteomes" id="UP001275084"/>
    </source>
</evidence>
<reference evidence="3" key="1">
    <citation type="journal article" date="2023" name="Mol. Phylogenet. Evol.">
        <title>Genome-scale phylogeny and comparative genomics of the fungal order Sordariales.</title>
        <authorList>
            <person name="Hensen N."/>
            <person name="Bonometti L."/>
            <person name="Westerberg I."/>
            <person name="Brannstrom I.O."/>
            <person name="Guillou S."/>
            <person name="Cros-Aarteil S."/>
            <person name="Calhoun S."/>
            <person name="Haridas S."/>
            <person name="Kuo A."/>
            <person name="Mondo S."/>
            <person name="Pangilinan J."/>
            <person name="Riley R."/>
            <person name="LaButti K."/>
            <person name="Andreopoulos B."/>
            <person name="Lipzen A."/>
            <person name="Chen C."/>
            <person name="Yan M."/>
            <person name="Daum C."/>
            <person name="Ng V."/>
            <person name="Clum A."/>
            <person name="Steindorff A."/>
            <person name="Ohm R.A."/>
            <person name="Martin F."/>
            <person name="Silar P."/>
            <person name="Natvig D.O."/>
            <person name="Lalanne C."/>
            <person name="Gautier V."/>
            <person name="Ament-Velasquez S.L."/>
            <person name="Kruys A."/>
            <person name="Hutchinson M.I."/>
            <person name="Powell A.J."/>
            <person name="Barry K."/>
            <person name="Miller A.N."/>
            <person name="Grigoriev I.V."/>
            <person name="Debuchy R."/>
            <person name="Gladieux P."/>
            <person name="Hiltunen Thoren M."/>
            <person name="Johannesson H."/>
        </authorList>
    </citation>
    <scope>NUCLEOTIDE SEQUENCE</scope>
    <source>
        <strain evidence="3">CBS 955.72</strain>
    </source>
</reference>
<comment type="caution">
    <text evidence="3">The sequence shown here is derived from an EMBL/GenBank/DDBJ whole genome shotgun (WGS) entry which is preliminary data.</text>
</comment>
<dbReference type="Pfam" id="PF24476">
    <property type="entry name" value="DUF7580"/>
    <property type="match status" value="1"/>
</dbReference>
<dbReference type="InterPro" id="IPR056002">
    <property type="entry name" value="DUF7580"/>
</dbReference>
<gene>
    <name evidence="3" type="ORF">B0T25DRAFT_560646</name>
</gene>
<dbReference type="Proteomes" id="UP001275084">
    <property type="component" value="Unassembled WGS sequence"/>
</dbReference>
<evidence type="ECO:0000259" key="2">
    <source>
        <dbReference type="Pfam" id="PF24476"/>
    </source>
</evidence>
<organism evidence="3 4">
    <name type="scientific">Lasiosphaeria hispida</name>
    <dbReference type="NCBI Taxonomy" id="260671"/>
    <lineage>
        <taxon>Eukaryota</taxon>
        <taxon>Fungi</taxon>
        <taxon>Dikarya</taxon>
        <taxon>Ascomycota</taxon>
        <taxon>Pezizomycotina</taxon>
        <taxon>Sordariomycetes</taxon>
        <taxon>Sordariomycetidae</taxon>
        <taxon>Sordariales</taxon>
        <taxon>Lasiosphaeriaceae</taxon>
        <taxon>Lasiosphaeria</taxon>
    </lineage>
</organism>
<reference evidence="3" key="2">
    <citation type="submission" date="2023-06" db="EMBL/GenBank/DDBJ databases">
        <authorList>
            <consortium name="Lawrence Berkeley National Laboratory"/>
            <person name="Haridas S."/>
            <person name="Hensen N."/>
            <person name="Bonometti L."/>
            <person name="Westerberg I."/>
            <person name="Brannstrom I.O."/>
            <person name="Guillou S."/>
            <person name="Cros-Aarteil S."/>
            <person name="Calhoun S."/>
            <person name="Kuo A."/>
            <person name="Mondo S."/>
            <person name="Pangilinan J."/>
            <person name="Riley R."/>
            <person name="Labutti K."/>
            <person name="Andreopoulos B."/>
            <person name="Lipzen A."/>
            <person name="Chen C."/>
            <person name="Yanf M."/>
            <person name="Daum C."/>
            <person name="Ng V."/>
            <person name="Clum A."/>
            <person name="Steindorff A."/>
            <person name="Ohm R."/>
            <person name="Martin F."/>
            <person name="Silar P."/>
            <person name="Natvig D."/>
            <person name="Lalanne C."/>
            <person name="Gautier V."/>
            <person name="Ament-Velasquez S.L."/>
            <person name="Kruys A."/>
            <person name="Hutchinson M.I."/>
            <person name="Powell A.J."/>
            <person name="Barry K."/>
            <person name="Miller A.N."/>
            <person name="Grigoriev I.V."/>
            <person name="Debuchy R."/>
            <person name="Gladieux P."/>
            <person name="Thoren M.H."/>
            <person name="Johannesson H."/>
        </authorList>
    </citation>
    <scope>NUCLEOTIDE SEQUENCE</scope>
    <source>
        <strain evidence="3">CBS 955.72</strain>
    </source>
</reference>
<evidence type="ECO:0000313" key="3">
    <source>
        <dbReference type="EMBL" id="KAK3339806.1"/>
    </source>
</evidence>
<protein>
    <recommendedName>
        <fullName evidence="2">DUF7580 domain-containing protein</fullName>
    </recommendedName>
</protein>
<feature type="chain" id="PRO_5042484923" description="DUF7580 domain-containing protein" evidence="1">
    <location>
        <begin position="18"/>
        <end position="100"/>
    </location>
</feature>
<dbReference type="EMBL" id="JAUIQD010000009">
    <property type="protein sequence ID" value="KAK3339806.1"/>
    <property type="molecule type" value="Genomic_DNA"/>
</dbReference>
<dbReference type="AlphaFoldDB" id="A0AAJ0H559"/>
<sequence length="100" mass="11320">MLGMILLELCFGQPIEGIPWRVRPEAETSDQATAYDWMAAMKWLEEVNSEAGLDYADAVEWCLRGCTKLDPGAPWRRERCATSLLRWSDVIRASEDIAVS</sequence>
<accession>A0AAJ0H559</accession>
<feature type="signal peptide" evidence="1">
    <location>
        <begin position="1"/>
        <end position="17"/>
    </location>
</feature>
<name>A0AAJ0H559_9PEZI</name>
<feature type="domain" description="DUF7580" evidence="2">
    <location>
        <begin position="2"/>
        <end position="71"/>
    </location>
</feature>
<keyword evidence="4" id="KW-1185">Reference proteome</keyword>
<keyword evidence="1" id="KW-0732">Signal</keyword>
<evidence type="ECO:0000256" key="1">
    <source>
        <dbReference type="SAM" id="SignalP"/>
    </source>
</evidence>
<proteinExistence type="predicted"/>